<sequence length="187" mass="20587">MSVNDEEAWAEALAGRGNAFGEIFDRHRARVYRHSRGLAPSWSDADDVVAVTFLEAWRKRNDIQFVDGSMLPWLLRTATFTASNLTRAARRYRAALLRLPAGDVQPDHAEQLDDGEAVAALRGLSSIDQQVLTLCVLEGLSAEDAARVMDVRVGTIKSRLSRAKGRLREAVSESTTALRPEGVNDVL</sequence>
<keyword evidence="8" id="KW-1185">Reference proteome</keyword>
<dbReference type="Gene3D" id="1.10.1740.10">
    <property type="match status" value="1"/>
</dbReference>
<feature type="domain" description="RNA polymerase sigma-70 region 2" evidence="5">
    <location>
        <begin position="24"/>
        <end position="91"/>
    </location>
</feature>
<dbReference type="InterPro" id="IPR039425">
    <property type="entry name" value="RNA_pol_sigma-70-like"/>
</dbReference>
<name>A0A2M9BYX5_9MICO</name>
<gene>
    <name evidence="7" type="ORF">CLV54_0928</name>
</gene>
<dbReference type="Proteomes" id="UP000230161">
    <property type="component" value="Unassembled WGS sequence"/>
</dbReference>
<reference evidence="7 8" key="1">
    <citation type="submission" date="2017-11" db="EMBL/GenBank/DDBJ databases">
        <title>Genomic Encyclopedia of Archaeal and Bacterial Type Strains, Phase II (KMG-II): From Individual Species to Whole Genera.</title>
        <authorList>
            <person name="Goeker M."/>
        </authorList>
    </citation>
    <scope>NUCLEOTIDE SEQUENCE [LARGE SCALE GENOMIC DNA]</scope>
    <source>
        <strain evidence="7 8">DSM 25625</strain>
    </source>
</reference>
<dbReference type="InterPro" id="IPR014284">
    <property type="entry name" value="RNA_pol_sigma-70_dom"/>
</dbReference>
<organism evidence="7 8">
    <name type="scientific">Compostimonas suwonensis</name>
    <dbReference type="NCBI Taxonomy" id="1048394"/>
    <lineage>
        <taxon>Bacteria</taxon>
        <taxon>Bacillati</taxon>
        <taxon>Actinomycetota</taxon>
        <taxon>Actinomycetes</taxon>
        <taxon>Micrococcales</taxon>
        <taxon>Microbacteriaceae</taxon>
        <taxon>Compostimonas</taxon>
    </lineage>
</organism>
<dbReference type="GO" id="GO:0016987">
    <property type="term" value="F:sigma factor activity"/>
    <property type="evidence" value="ECO:0007669"/>
    <property type="project" value="UniProtKB-KW"/>
</dbReference>
<feature type="domain" description="RNA polymerase sigma factor 70 region 4 type 2" evidence="6">
    <location>
        <begin position="118"/>
        <end position="167"/>
    </location>
</feature>
<dbReference type="Gene3D" id="1.10.10.10">
    <property type="entry name" value="Winged helix-like DNA-binding domain superfamily/Winged helix DNA-binding domain"/>
    <property type="match status" value="1"/>
</dbReference>
<evidence type="ECO:0000313" key="8">
    <source>
        <dbReference type="Proteomes" id="UP000230161"/>
    </source>
</evidence>
<dbReference type="InterPro" id="IPR013324">
    <property type="entry name" value="RNA_pol_sigma_r3/r4-like"/>
</dbReference>
<dbReference type="InterPro" id="IPR007627">
    <property type="entry name" value="RNA_pol_sigma70_r2"/>
</dbReference>
<proteinExistence type="inferred from homology"/>
<dbReference type="InterPro" id="IPR036388">
    <property type="entry name" value="WH-like_DNA-bd_sf"/>
</dbReference>
<protein>
    <submittedName>
        <fullName evidence="7">RNA polymerase sigma-70 factor (ECF subfamily)</fullName>
    </submittedName>
</protein>
<keyword evidence="2" id="KW-0805">Transcription regulation</keyword>
<evidence type="ECO:0000313" key="7">
    <source>
        <dbReference type="EMBL" id="PJJ63270.1"/>
    </source>
</evidence>
<dbReference type="GO" id="GO:0006352">
    <property type="term" value="P:DNA-templated transcription initiation"/>
    <property type="evidence" value="ECO:0007669"/>
    <property type="project" value="InterPro"/>
</dbReference>
<keyword evidence="3" id="KW-0731">Sigma factor</keyword>
<dbReference type="InterPro" id="IPR013249">
    <property type="entry name" value="RNA_pol_sigma70_r4_t2"/>
</dbReference>
<evidence type="ECO:0000256" key="4">
    <source>
        <dbReference type="ARBA" id="ARBA00023163"/>
    </source>
</evidence>
<dbReference type="AlphaFoldDB" id="A0A2M9BYX5"/>
<evidence type="ECO:0000256" key="3">
    <source>
        <dbReference type="ARBA" id="ARBA00023082"/>
    </source>
</evidence>
<dbReference type="Pfam" id="PF04542">
    <property type="entry name" value="Sigma70_r2"/>
    <property type="match status" value="1"/>
</dbReference>
<accession>A0A2M9BYX5</accession>
<dbReference type="PANTHER" id="PTHR43133">
    <property type="entry name" value="RNA POLYMERASE ECF-TYPE SIGMA FACTO"/>
    <property type="match status" value="1"/>
</dbReference>
<evidence type="ECO:0000259" key="5">
    <source>
        <dbReference type="Pfam" id="PF04542"/>
    </source>
</evidence>
<dbReference type="Pfam" id="PF08281">
    <property type="entry name" value="Sigma70_r4_2"/>
    <property type="match status" value="1"/>
</dbReference>
<dbReference type="SUPFAM" id="SSF88659">
    <property type="entry name" value="Sigma3 and sigma4 domains of RNA polymerase sigma factors"/>
    <property type="match status" value="1"/>
</dbReference>
<keyword evidence="4" id="KW-0804">Transcription</keyword>
<dbReference type="NCBIfam" id="TIGR02937">
    <property type="entry name" value="sigma70-ECF"/>
    <property type="match status" value="1"/>
</dbReference>
<dbReference type="InterPro" id="IPR013325">
    <property type="entry name" value="RNA_pol_sigma_r2"/>
</dbReference>
<evidence type="ECO:0000256" key="2">
    <source>
        <dbReference type="ARBA" id="ARBA00023015"/>
    </source>
</evidence>
<evidence type="ECO:0000259" key="6">
    <source>
        <dbReference type="Pfam" id="PF08281"/>
    </source>
</evidence>
<comment type="caution">
    <text evidence="7">The sequence shown here is derived from an EMBL/GenBank/DDBJ whole genome shotgun (WGS) entry which is preliminary data.</text>
</comment>
<dbReference type="CDD" id="cd06171">
    <property type="entry name" value="Sigma70_r4"/>
    <property type="match status" value="1"/>
</dbReference>
<dbReference type="SUPFAM" id="SSF88946">
    <property type="entry name" value="Sigma2 domain of RNA polymerase sigma factors"/>
    <property type="match status" value="1"/>
</dbReference>
<dbReference type="EMBL" id="PGFB01000002">
    <property type="protein sequence ID" value="PJJ63270.1"/>
    <property type="molecule type" value="Genomic_DNA"/>
</dbReference>
<dbReference type="GO" id="GO:0003677">
    <property type="term" value="F:DNA binding"/>
    <property type="evidence" value="ECO:0007669"/>
    <property type="project" value="InterPro"/>
</dbReference>
<evidence type="ECO:0000256" key="1">
    <source>
        <dbReference type="ARBA" id="ARBA00010641"/>
    </source>
</evidence>
<dbReference type="PANTHER" id="PTHR43133:SF25">
    <property type="entry name" value="RNA POLYMERASE SIGMA FACTOR RFAY-RELATED"/>
    <property type="match status" value="1"/>
</dbReference>
<comment type="similarity">
    <text evidence="1">Belongs to the sigma-70 factor family. ECF subfamily.</text>
</comment>